<feature type="region of interest" description="Disordered" evidence="1">
    <location>
        <begin position="403"/>
        <end position="432"/>
    </location>
</feature>
<feature type="compositionally biased region" description="Basic residues" evidence="1">
    <location>
        <begin position="404"/>
        <end position="414"/>
    </location>
</feature>
<dbReference type="InterPro" id="IPR016024">
    <property type="entry name" value="ARM-type_fold"/>
</dbReference>
<accession>A0A9D3S7Z0</accession>
<evidence type="ECO:0000256" key="1">
    <source>
        <dbReference type="SAM" id="MobiDB-lite"/>
    </source>
</evidence>
<dbReference type="SUPFAM" id="SSF48371">
    <property type="entry name" value="ARM repeat"/>
    <property type="match status" value="1"/>
</dbReference>
<dbReference type="InterPro" id="IPR000225">
    <property type="entry name" value="Armadillo"/>
</dbReference>
<reference evidence="2" key="1">
    <citation type="submission" date="2021-01" db="EMBL/GenBank/DDBJ databases">
        <title>A chromosome-scale assembly of European eel, Anguilla anguilla.</title>
        <authorList>
            <person name="Henkel C."/>
            <person name="Jong-Raadsen S.A."/>
            <person name="Dufour S."/>
            <person name="Weltzien F.-A."/>
            <person name="Palstra A.P."/>
            <person name="Pelster B."/>
            <person name="Spaink H.P."/>
            <person name="Van Den Thillart G.E."/>
            <person name="Jansen H."/>
            <person name="Zahm M."/>
            <person name="Klopp C."/>
            <person name="Cedric C."/>
            <person name="Louis A."/>
            <person name="Berthelot C."/>
            <person name="Parey E."/>
            <person name="Roest Crollius H."/>
            <person name="Montfort J."/>
            <person name="Robinson-Rechavi M."/>
            <person name="Bucao C."/>
            <person name="Bouchez O."/>
            <person name="Gislard M."/>
            <person name="Lluch J."/>
            <person name="Milhes M."/>
            <person name="Lampietro C."/>
            <person name="Lopez Roques C."/>
            <person name="Donnadieu C."/>
            <person name="Braasch I."/>
            <person name="Desvignes T."/>
            <person name="Postlethwait J."/>
            <person name="Bobe J."/>
            <person name="Guiguen Y."/>
            <person name="Dirks R."/>
        </authorList>
    </citation>
    <scope>NUCLEOTIDE SEQUENCE</scope>
    <source>
        <strain evidence="2">Tag_6206</strain>
        <tissue evidence="2">Liver</tissue>
    </source>
</reference>
<evidence type="ECO:0008006" key="4">
    <source>
        <dbReference type="Google" id="ProtNLM"/>
    </source>
</evidence>
<feature type="region of interest" description="Disordered" evidence="1">
    <location>
        <begin position="37"/>
        <end position="103"/>
    </location>
</feature>
<dbReference type="PANTHER" id="PTHR16356">
    <property type="entry name" value="TRANSMEMBRANE AND COILED-COIL DOMAIN-CONTAINING PROTEIN 6 TMCO6"/>
    <property type="match status" value="1"/>
</dbReference>
<protein>
    <recommendedName>
        <fullName evidence="4">IBB domain-containing protein</fullName>
    </recommendedName>
</protein>
<dbReference type="Gene3D" id="1.25.10.10">
    <property type="entry name" value="Leucine-rich Repeat Variant"/>
    <property type="match status" value="1"/>
</dbReference>
<evidence type="ECO:0000313" key="3">
    <source>
        <dbReference type="Proteomes" id="UP001044222"/>
    </source>
</evidence>
<sequence>MTRNNSPLKLCPLPRERLGLSVTGAGLREVTVAELLALKTAPQKRKRSKEKTETPSAKSKSKRKKVAPALPEPVNSKKKIPVQSPSTPLGGDSESDSDSSLDLEKWRQLAQKLSDADIAKMEEIAIYTAQALSAKSPKEKGKAKARTKKEKAVENGKGKATPKKARTAASKSKKAPPTASDNQPSSSADSQSGSSHKSGALDVPPTTKKARSGKRSVSTITPPSLDNQQPSKKRSKSEAKSAVEKSSALNLPGNKKAEVKDKGKKKKEKKEKKEKKKKSKEKAADPVVAAINLKEKKKQLRKPPQRRSTSPPRRSPLAHTGSIRWKSYLSYLAQACWQCCKKGKWYRYIQNLAKNTYKTAFSANDMQVGMWRLSAVRHKARPDRSNLEEFKFKRREQEKELRQARRNKQLVSKRHLQEDEEEEEEDGAMDTAGSLLSKEQVVELFRCIQHSGEERVNHLRALKKALRTQETQLIFIKLENSMQVLVGLLSGSNALWQLEAAHCLFQLSHSPNPAAGTACLPATPYLLTYLSGQSDRFTELCLYTLGNLCAECEAVREKLLAQGIVPALASCLQRHNLAVVEAAGFTLSQLLQAKDAAANIVPLVLASGLTLHLLAALMPVPEYGMGAAIECAWCLHYLVCSNVDDATLSAQGVVSKCSSLLITLGGAVATGNTEEGVELLVWPLLRSLGNLLSGCGSGGLQAQLRDSRLLPALCVLAQAFLKPRPALARESLWVLNNLTAGSGVFCSAVLFLNLVPALVQLLPFSQGINCMVLQVLGNIAHQGTEYCTRLNGAGLLPALCATLKMADPEVVTLSLEVLAMMLASSSEVAEDFTKLMGLPLLEAIQYNSQGEMRLRASYILDHYLTSHSQVKVDTPAL</sequence>
<dbReference type="Proteomes" id="UP001044222">
    <property type="component" value="Unassembled WGS sequence"/>
</dbReference>
<keyword evidence="3" id="KW-1185">Reference proteome</keyword>
<name>A0A9D3S7Z0_ANGAN</name>
<feature type="compositionally biased region" description="Low complexity" evidence="1">
    <location>
        <begin position="175"/>
        <end position="198"/>
    </location>
</feature>
<feature type="compositionally biased region" description="Basic residues" evidence="1">
    <location>
        <begin position="295"/>
        <end position="305"/>
    </location>
</feature>
<gene>
    <name evidence="2" type="ORF">ANANG_G00072500</name>
</gene>
<organism evidence="2 3">
    <name type="scientific">Anguilla anguilla</name>
    <name type="common">European freshwater eel</name>
    <name type="synonym">Muraena anguilla</name>
    <dbReference type="NCBI Taxonomy" id="7936"/>
    <lineage>
        <taxon>Eukaryota</taxon>
        <taxon>Metazoa</taxon>
        <taxon>Chordata</taxon>
        <taxon>Craniata</taxon>
        <taxon>Vertebrata</taxon>
        <taxon>Euteleostomi</taxon>
        <taxon>Actinopterygii</taxon>
        <taxon>Neopterygii</taxon>
        <taxon>Teleostei</taxon>
        <taxon>Anguilliformes</taxon>
        <taxon>Anguillidae</taxon>
        <taxon>Anguilla</taxon>
    </lineage>
</organism>
<dbReference type="AlphaFoldDB" id="A0A9D3S7Z0"/>
<proteinExistence type="predicted"/>
<dbReference type="PANTHER" id="PTHR16356:SF1">
    <property type="entry name" value="TRANSMEMBRANE AND COILED-COIL DOMAIN-CONTAINING PROTEIN 6"/>
    <property type="match status" value="1"/>
</dbReference>
<feature type="region of interest" description="Disordered" evidence="1">
    <location>
        <begin position="129"/>
        <end position="319"/>
    </location>
</feature>
<feature type="compositionally biased region" description="Basic residues" evidence="1">
    <location>
        <begin position="160"/>
        <end position="174"/>
    </location>
</feature>
<comment type="caution">
    <text evidence="2">The sequence shown here is derived from an EMBL/GenBank/DDBJ whole genome shotgun (WGS) entry which is preliminary data.</text>
</comment>
<feature type="compositionally biased region" description="Basic residues" evidence="1">
    <location>
        <begin position="262"/>
        <end position="280"/>
    </location>
</feature>
<dbReference type="EMBL" id="JAFIRN010000003">
    <property type="protein sequence ID" value="KAG5853362.1"/>
    <property type="molecule type" value="Genomic_DNA"/>
</dbReference>
<dbReference type="SMART" id="SM00185">
    <property type="entry name" value="ARM"/>
    <property type="match status" value="6"/>
</dbReference>
<evidence type="ECO:0000313" key="2">
    <source>
        <dbReference type="EMBL" id="KAG5853362.1"/>
    </source>
</evidence>
<dbReference type="InterPro" id="IPR011989">
    <property type="entry name" value="ARM-like"/>
</dbReference>
<feature type="compositionally biased region" description="Acidic residues" evidence="1">
    <location>
        <begin position="418"/>
        <end position="428"/>
    </location>
</feature>
<feature type="compositionally biased region" description="Polar residues" evidence="1">
    <location>
        <begin position="215"/>
        <end position="230"/>
    </location>
</feature>